<dbReference type="PANTHER" id="PTHR28272">
    <property type="entry name" value="RIBONUCLEASES P/MRP PROTEIN SUBUNIT POP3"/>
    <property type="match status" value="1"/>
</dbReference>
<dbReference type="GO" id="GO:0006364">
    <property type="term" value="P:rRNA processing"/>
    <property type="evidence" value="ECO:0007669"/>
    <property type="project" value="InterPro"/>
</dbReference>
<reference evidence="3" key="1">
    <citation type="submission" date="2019-04" db="EMBL/GenBank/DDBJ databases">
        <authorList>
            <person name="Melise S."/>
            <person name="Noan J."/>
            <person name="Okalmin O."/>
        </authorList>
    </citation>
    <scope>NUCLEOTIDE SEQUENCE</scope>
    <source>
        <strain evidence="3">FN9</strain>
    </source>
</reference>
<reference evidence="2" key="2">
    <citation type="submission" date="2021-03" db="EMBL/GenBank/DDBJ databases">
        <authorList>
            <person name="Alouane T."/>
            <person name="Langin T."/>
            <person name="Bonhomme L."/>
        </authorList>
    </citation>
    <scope>NUCLEOTIDE SEQUENCE</scope>
    <source>
        <strain evidence="2">MDC_Fg202</strain>
    </source>
</reference>
<dbReference type="GO" id="GO:0000172">
    <property type="term" value="C:ribonuclease MRP complex"/>
    <property type="evidence" value="ECO:0007669"/>
    <property type="project" value="TreeGrafter"/>
</dbReference>
<sequence length="265" mass="28836">MPAPASQAARKRVVHQLDTPFSTVSWPDVSAEDQDTILELLCESLGIIENRAGQVIRKANITDSQSLLSPIGQYRQTHVKLSKGKRAAQKEKEVKKIGDGSEEPQPPPMPELEADIDVGFNSIARNLQSWSSKNTESTEDELKRQYCMVVVARGNQASAFNCHFPQMVGTASKQLPADSHIRLVGFSKPCSERLSACLGVPRVSSIAIVKDAHGAGALQEFVMKAVAPVEASWLNASSSTQYLAPKINAIETTVGPKRARVEQFD</sequence>
<accession>A0A4E9E3J0</accession>
<dbReference type="GO" id="GO:0004526">
    <property type="term" value="F:ribonuclease P activity"/>
    <property type="evidence" value="ECO:0007669"/>
    <property type="project" value="TreeGrafter"/>
</dbReference>
<dbReference type="InterPro" id="IPR013241">
    <property type="entry name" value="RNase_P_Pop3"/>
</dbReference>
<dbReference type="PANTHER" id="PTHR28272:SF1">
    <property type="entry name" value="RIBONUCLEASES P_MRP PROTEIN SUBUNIT POP3"/>
    <property type="match status" value="1"/>
</dbReference>
<dbReference type="Proteomes" id="UP000746612">
    <property type="component" value="Unassembled WGS sequence"/>
</dbReference>
<protein>
    <submittedName>
        <fullName evidence="3">Uncharacterized protein</fullName>
    </submittedName>
</protein>
<dbReference type="EMBL" id="CAAKMV010000146">
    <property type="protein sequence ID" value="VIO60676.1"/>
    <property type="molecule type" value="Genomic_DNA"/>
</dbReference>
<feature type="region of interest" description="Disordered" evidence="1">
    <location>
        <begin position="79"/>
        <end position="111"/>
    </location>
</feature>
<evidence type="ECO:0000256" key="1">
    <source>
        <dbReference type="SAM" id="MobiDB-lite"/>
    </source>
</evidence>
<proteinExistence type="predicted"/>
<evidence type="ECO:0000313" key="3">
    <source>
        <dbReference type="EMBL" id="VIO60676.1"/>
    </source>
</evidence>
<organism evidence="3">
    <name type="scientific">Gibberella zeae</name>
    <name type="common">Wheat head blight fungus</name>
    <name type="synonym">Fusarium graminearum</name>
    <dbReference type="NCBI Taxonomy" id="5518"/>
    <lineage>
        <taxon>Eukaryota</taxon>
        <taxon>Fungi</taxon>
        <taxon>Dikarya</taxon>
        <taxon>Ascomycota</taxon>
        <taxon>Pezizomycotina</taxon>
        <taxon>Sordariomycetes</taxon>
        <taxon>Hypocreomycetidae</taxon>
        <taxon>Hypocreales</taxon>
        <taxon>Nectriaceae</taxon>
        <taxon>Fusarium</taxon>
    </lineage>
</organism>
<feature type="compositionally biased region" description="Basic and acidic residues" evidence="1">
    <location>
        <begin position="88"/>
        <end position="99"/>
    </location>
</feature>
<dbReference type="Pfam" id="PF08228">
    <property type="entry name" value="RNase_P_pop3"/>
    <property type="match status" value="1"/>
</dbReference>
<dbReference type="GO" id="GO:0000171">
    <property type="term" value="F:ribonuclease MRP activity"/>
    <property type="evidence" value="ECO:0007669"/>
    <property type="project" value="TreeGrafter"/>
</dbReference>
<dbReference type="GO" id="GO:0005829">
    <property type="term" value="C:cytosol"/>
    <property type="evidence" value="ECO:0007669"/>
    <property type="project" value="TreeGrafter"/>
</dbReference>
<name>A0A4E9E3J0_GIBZA</name>
<gene>
    <name evidence="3" type="ORF">FUG_LOCUS407455</name>
    <name evidence="2" type="ORF">MDCFG202_LOCUS475868</name>
</gene>
<dbReference type="GO" id="GO:0008033">
    <property type="term" value="P:tRNA processing"/>
    <property type="evidence" value="ECO:0007669"/>
    <property type="project" value="InterPro"/>
</dbReference>
<dbReference type="AlphaFoldDB" id="A0A4E9E3J0"/>
<dbReference type="GO" id="GO:0034965">
    <property type="term" value="P:intronic box C/D snoRNA processing"/>
    <property type="evidence" value="ECO:0007669"/>
    <property type="project" value="TreeGrafter"/>
</dbReference>
<dbReference type="EMBL" id="CAJPIJ010000172">
    <property type="protein sequence ID" value="CAG2002397.1"/>
    <property type="molecule type" value="Genomic_DNA"/>
</dbReference>
<dbReference type="GO" id="GO:0005655">
    <property type="term" value="C:nucleolar ribonuclease P complex"/>
    <property type="evidence" value="ECO:0007669"/>
    <property type="project" value="TreeGrafter"/>
</dbReference>
<evidence type="ECO:0000313" key="2">
    <source>
        <dbReference type="EMBL" id="CAG2002397.1"/>
    </source>
</evidence>